<organism evidence="6 7">
    <name type="scientific">Penstemon davidsonii</name>
    <dbReference type="NCBI Taxonomy" id="160366"/>
    <lineage>
        <taxon>Eukaryota</taxon>
        <taxon>Viridiplantae</taxon>
        <taxon>Streptophyta</taxon>
        <taxon>Embryophyta</taxon>
        <taxon>Tracheophyta</taxon>
        <taxon>Spermatophyta</taxon>
        <taxon>Magnoliopsida</taxon>
        <taxon>eudicotyledons</taxon>
        <taxon>Gunneridae</taxon>
        <taxon>Pentapetalae</taxon>
        <taxon>asterids</taxon>
        <taxon>lamiids</taxon>
        <taxon>Lamiales</taxon>
        <taxon>Plantaginaceae</taxon>
        <taxon>Cheloneae</taxon>
        <taxon>Penstemon</taxon>
    </lineage>
</organism>
<dbReference type="Gene3D" id="3.40.50.300">
    <property type="entry name" value="P-loop containing nucleotide triphosphate hydrolases"/>
    <property type="match status" value="1"/>
</dbReference>
<proteinExistence type="predicted"/>
<dbReference type="InterPro" id="IPR014001">
    <property type="entry name" value="Helicase_ATP-bd"/>
</dbReference>
<feature type="domain" description="Helicase ATP-binding" evidence="4">
    <location>
        <begin position="4014"/>
        <end position="4182"/>
    </location>
</feature>
<feature type="domain" description="Helicase C-terminal" evidence="5">
    <location>
        <begin position="4326"/>
        <end position="4488"/>
    </location>
</feature>
<dbReference type="InterPro" id="IPR036322">
    <property type="entry name" value="WD40_repeat_dom_sf"/>
</dbReference>
<evidence type="ECO:0000313" key="7">
    <source>
        <dbReference type="Proteomes" id="UP001291926"/>
    </source>
</evidence>
<feature type="compositionally biased region" description="Polar residues" evidence="3">
    <location>
        <begin position="2354"/>
        <end position="2363"/>
    </location>
</feature>
<dbReference type="InterPro" id="IPR015943">
    <property type="entry name" value="WD40/YVTN_repeat-like_dom_sf"/>
</dbReference>
<evidence type="ECO:0000256" key="1">
    <source>
        <dbReference type="ARBA" id="ARBA00022801"/>
    </source>
</evidence>
<gene>
    <name evidence="6" type="ORF">RD792_004460</name>
</gene>
<accession>A0ABR0DHM3</accession>
<feature type="compositionally biased region" description="Polar residues" evidence="3">
    <location>
        <begin position="934"/>
        <end position="959"/>
    </location>
</feature>
<dbReference type="PROSITE" id="PS50082">
    <property type="entry name" value="WD_REPEATS_2"/>
    <property type="match status" value="2"/>
</dbReference>
<dbReference type="PROSITE" id="PS50294">
    <property type="entry name" value="WD_REPEATS_REGION"/>
    <property type="match status" value="2"/>
</dbReference>
<dbReference type="InterPro" id="IPR027417">
    <property type="entry name" value="P-loop_NTPase"/>
</dbReference>
<evidence type="ECO:0000259" key="5">
    <source>
        <dbReference type="PROSITE" id="PS51194"/>
    </source>
</evidence>
<feature type="region of interest" description="Disordered" evidence="3">
    <location>
        <begin position="1959"/>
        <end position="1978"/>
    </location>
</feature>
<evidence type="ECO:0000259" key="4">
    <source>
        <dbReference type="PROSITE" id="PS51192"/>
    </source>
</evidence>
<dbReference type="Gene3D" id="3.40.50.10810">
    <property type="entry name" value="Tandem AAA-ATPase domain"/>
    <property type="match status" value="1"/>
</dbReference>
<feature type="region of interest" description="Disordered" evidence="3">
    <location>
        <begin position="2343"/>
        <end position="2367"/>
    </location>
</feature>
<feature type="region of interest" description="Disordered" evidence="3">
    <location>
        <begin position="934"/>
        <end position="966"/>
    </location>
</feature>
<feature type="region of interest" description="Disordered" evidence="3">
    <location>
        <begin position="3925"/>
        <end position="3953"/>
    </location>
</feature>
<dbReference type="SUPFAM" id="SSF50978">
    <property type="entry name" value="WD40 repeat-like"/>
    <property type="match status" value="4"/>
</dbReference>
<dbReference type="Gene3D" id="2.130.10.10">
    <property type="entry name" value="YVTN repeat-like/Quinoprotein amine dehydrogenase"/>
    <property type="match status" value="2"/>
</dbReference>
<feature type="region of interest" description="Disordered" evidence="3">
    <location>
        <begin position="3874"/>
        <end position="3893"/>
    </location>
</feature>
<comment type="caution">
    <text evidence="6">The sequence shown here is derived from an EMBL/GenBank/DDBJ whole genome shotgun (WGS) entry which is preliminary data.</text>
</comment>
<keyword evidence="1" id="KW-0378">Hydrolase</keyword>
<dbReference type="PANTHER" id="PTHR13950">
    <property type="entry name" value="RABCONNECTIN-RELATED"/>
    <property type="match status" value="1"/>
</dbReference>
<protein>
    <recommendedName>
        <fullName evidence="8">RAVE complex protein Rav1 C-terminal domain-containing protein</fullName>
    </recommendedName>
</protein>
<dbReference type="PROSITE" id="PS51194">
    <property type="entry name" value="HELICASE_CTER"/>
    <property type="match status" value="1"/>
</dbReference>
<feature type="compositionally biased region" description="Polar residues" evidence="3">
    <location>
        <begin position="3727"/>
        <end position="3736"/>
    </location>
</feature>
<dbReference type="SUPFAM" id="SSF52540">
    <property type="entry name" value="P-loop containing nucleoside triphosphate hydrolases"/>
    <property type="match status" value="2"/>
</dbReference>
<feature type="repeat" description="WD" evidence="2">
    <location>
        <begin position="3754"/>
        <end position="3795"/>
    </location>
</feature>
<evidence type="ECO:0000256" key="3">
    <source>
        <dbReference type="SAM" id="MobiDB-lite"/>
    </source>
</evidence>
<dbReference type="Proteomes" id="UP001291926">
    <property type="component" value="Unassembled WGS sequence"/>
</dbReference>
<dbReference type="EMBL" id="JAYDYQ010001088">
    <property type="protein sequence ID" value="KAK4488687.1"/>
    <property type="molecule type" value="Genomic_DNA"/>
</dbReference>
<name>A0ABR0DHM3_9LAMI</name>
<evidence type="ECO:0000313" key="6">
    <source>
        <dbReference type="EMBL" id="KAK4488687.1"/>
    </source>
</evidence>
<dbReference type="CDD" id="cd18793">
    <property type="entry name" value="SF2_C_SNF"/>
    <property type="match status" value="1"/>
</dbReference>
<keyword evidence="7" id="KW-1185">Reference proteome</keyword>
<dbReference type="PANTHER" id="PTHR13950:SF9">
    <property type="entry name" value="RABCONNECTIN-3A"/>
    <property type="match status" value="1"/>
</dbReference>
<sequence>MPPPLLDITSHLPLQLIKSETIPPAPTHSVTGSGPTADFLLEFAGHSWIAYGASPLLVISHFPNPLMEAETKVGPIFQQVLELSGNDAGRFSGVSWSPATPSVGELAAAWDDRIALFSYGEDETSSSSFCWSQTAVLVQSTKVEAIKWTSSGDGIISGGIEVVMWRRKEKSWEIAWKFNPKVPQALVSTTWSADGLSATAPWSKLQTVASSSPKNEASRCVLVCQGDGHSKYPLAELHHPMPIQVIQWRPSTGKPSSEHARHALRPVLLTCCLDGAVRLWSDIDDGRIRRTGKDSSDQKATKLSFCVVAVIEVNQTLNGFLGSSVFISWATEVEGVAIIDKEACYYSCLDDLQHDTAGRCEWIIGFGPKRVTSLWAVHCLDDFAPVRFPRVTLWKKQELASFEMEASELLLDKVLIMRNRVFGPPVVCSFVHLLPCNSFSWTQLYSHGSASIEGNSASESHHESPLTSNVNGILKVDGHTGKNLRIAIHPFFLKVGIAASLDTNGMLLFWSYSTFFSSHIGLPVSTPSWKLRGKTSVYDHYPNYTCLSWASTVLGNDQILLMGHTDGIDCFIVKTAKNDKEKIHFYNLFSIPFRIEGPTGGLSKVCSIPLPSDCNGNFISSKFLLVALWMDGFQALSWEIIIHCYDSEGISCDKHFETYESDFSSKKYSVSVEPYSSVFPAPHNDDKVTSCAVVCPIDLALSVEQKLISSDEMGSCHYAYHMVTGCINGSLKLWRSVPARPLTSAANWDLVGVLTCNHGPVIAVSPSACCLKIATVSTSNSATTICIWGCMQVQSAGSFMLEDKLCFDGDIIAVNWLMLGNGQLLLGVCLRNELLVYALRRCGGQEFLIYEKPPEGSAWICIAAKRGLPAISDFHWGPKGMVMVVHDTYFSLFSNFLLFVDNCLAKCSQKISKDSPLCNDGSITHVVLPIPTDSSVSDFKESPSNISGRQPQSQQSTKMNTKDRLKPTVNVESCQQTYTSATKLCYWSMSDIAEEIGGSLPLFHPESLLNNMFSGNWKRAFVALRHLVKHLASSNISKGYCANMLRNMFTPVPLSNYLAGLPSPSSSEKLFQWSSSQVETELSQFTPLGGDVPKTALTPSSSRSEFTDFIEAIGRLYDSTYISKVEKMQALALIDLLQEVSNPHSTSAYGSLDEPGRSLVALTLNLVQNCQPTDWGPVLWATNEQEPYWEEMRSMGVGYWYTNVTQLRVKIERLARQRYMKNKDPKACTLLYIALNRLQVLAGLFKISKDEKDKPLAGFLCRNFQEDKNKEAALKNAYVLMGKHQLELAIAFFLLGGDASSAVTVCAKNLGDEQLALVICRLLEGYGGPLERSIISKFLLPSALSKSDFWMASFLEWVLGNYSESFLRMLGIEMVPAVDISVLSSHASFLDPSIGQYCLMLAMKTNMKNAIGEFNAAVLCGWAAVMNVTSFSRCGLPLEALECLSSSVSLFGGPAQGGVMHKPNCELVEMLNTSVNKTSSNWISDKMSCHIISQCKLYLAMQYIAKLIREHPSYVDIGVPSYGVSINHDADSEGFTKLLKEFQGNLTAAIVFFQQKFFLIPLHLISMIVLSLHHNGLEFIGHFILQENIPEFRSQGSDNFLLHPSNILLKATEEISSIFVKYVVASCKICSHETYFPNNGLAGEGRFCWLAAWGFSNQGIAWSFGRLAAMFQLYLGSCSKESSKLLLTILGLIGYDVLFASVWLQRNFKALFVVVRPIIVSVMSGNAAHEIKIEDLNKLHTEILEMLAHDSACVELGKDVMNEQKQEQHAGNVYSLPKDKRWQIMCASLWVHTSKFLEHQLNKLLEELDDSLPSPSMPLLEPDYIKPELQVRLVLSSMVELLKLACVDISSYCSHWFATYLLREVTMSNGTDLFNLDDGLSQGAGDSFQMIESVKLLNTCDKLLDFEQLLGICADIKIIRGAFLEEYRNWLPYFQKKSSSGWRDAYISITREFDSEETCDRDDKLGSPSHAGGSPLACLSPDDHPFKSSGNKDLYDSKRVIPFHNPKDIHKRNGELLEALCINSIDQSQAGLASNKKGIIFFNWEDEILHKEKSEYIWGEADWPHNGWAGSESIPVPTCVSPGVGLGSKKGTHLGLGGATIGAGALARPGKDLTGGRGFGISGPAGLGASGLGWGVQEGFDEFVDPPATVYNVRTRAFASHPSRPIFLVGSSNTHIYLWEFGKDTATATYGVLPAANVPPPYALASVSAVRFDRCGHRFVTAALDGTVCTWQLEVGGRSNIHPTESSVCFNNHTSDVIYVTASGSIVAAAGYSSNGVNVVVWDTLAPPATSRASIMCHEGGARSLSVFDNDIGSGSISPLILTGGKGGDVGLHDFRYIATGRTKRHKQSDTGDHNFNASSSVDMRSKTGDQNRNGMLWYIPKAHSGSVTKISTIPNTSFFLTGSKDGDVKLWDAKRAKLVYHWPRLHERHTFLQPSSRGFGGVVRWSSSQVETELSQFTPFGGDVPKTALTPSSWRSEFTDFIEAIGRLYDSTYISKVEKMQALALIDLLQEVSNPHSTSAYGSLDEPGRSLVALTLNLVQNCRPTDWGPVLWATNEQEPYWEEMRSMGVGYWYTNVTQLRVKIERLARQRYMKNKDPKACTLLYIALNRLQVLAGLFKISKDEKDKPLAGFLCRNFQEDKNKAAALKNAYVLMGKHQLELAIAFFLLGGDASSAVTVCAKNLGDEQLALVICRLLEGYGGPLERSIISKFLLPSALSKSDFWMASFLEWVLGNYSESFLRMLGIEMVPAVDISVLSSHASFLDPSIGQYCLMLAMKTNMKNAIGEFNAAVLCGWAALMNVTSFSRCGLPLEALECLSSSVSLFGGPAQGGVMHNPNCELVEMLNTSVNKTSSNWISDKMSCHIISQCKLYLAMQYIAKLIREHPSYVDIGVPSYGVSINQDADSEGFTKLLKEFQGNLTAAIAFFQQKFFLIPLHLISMIVLSLHHNGLEFIGHFILQENIPEFRSQGSDNFLLHPSNILLKATEEISSIFVKYVVASCKICSHETYFPNNGLAGEGRFCWLSAWGFSNQGIAWSFGRLAAMFQLYLGSCSKESSKLLLTILGLIGYDVLFASVWLQRNFKALFVVVRPIIVSVMSGNAAHEIKIEDLNKLHTEIVEMLAHDSACLELGKDVMNEQKQEQHAGNVYSLPKDKRWQIMCASLWVHTSKFLEHQLNKLLEELDDSLPSPSMPLLEPDYIKPELQVRLVLSSMVELLKLACADISSYCSHWFATYLLREVTMSNGTDLFNLDDGLSQGAGDSFQMIESVKLLNTCDKLLDFEQLLGICADIKIIRGAFLEEYRNWLPYFQKKSSSGWRDAYISITREFDSEETCDRDDKLGSPSHAGGSPLACLSPDDHPFKSSVNKDLYGSKRVIPFHNPKDIHKRNGELLEALCINSIDQSQAGLASNKKGIIFFNWEDEILHKEKSEYIWGEADWPHNGWAGSESIPVPTCVSPGVGLGSKKGTHLGLGGATIGAGALARPGKDLTGGRGFGISGPAGLGASGLGWGVQEGFDEFVDPPATVYNVRTRAFASHPSRPIFLVGSSNTHIYLWEFGKDTATATYGVLPAANVPPPYALASVSAVRFDRCGHRFVTAALDGTVCTWQLEVGGRSNIHPTESSVCFNNHTSDVTYVTASGSIVAAAGYSSNGVNVVVWDTLAPPATSRASIMCHEGGARSLSVFDNDIGSGSISPLILTGGKGGDVGLHDFRYIATGRTKRHKQSDTGDHTFNASSSVDMRSKTGDQNRNGMLWYIPKAHSGSVTKISTIPNTSFFLTGSKDGDVKLWDAKRAKLVYHWPRLHERHTFLQPSSRGFGGVVRAGVTDIQVVSHGFLTCGGDGLECKENCGLKLEVEDDADNLDSSLVSKAMQVEEQKLEEERLKEEEEGKKNELKESHLNDNQFTKLDELLTQTQLFSEFLLEKMDDITKNGPEDHPEIVKEGKRGRGSKRKAAASYNNRKAKRAVEVMLTRTKDGVSAEDSTLTEEERSEKEQAELVPLLTGGKLKSYQIKGVKWMISLWQNGLNGILADQMGLGKTIQTIAFLAHLKGNELHGPYLIIAPLSTLSNWMSEIERFAPSLNAIIYHGDKKERDEIIRKHMPKTIGPKFPIIITSYEIALCDARRKLRHYSWKFLVVDEGHRLKNSKCKLVKELKYLNVENKLLLTGTPLQNNLAELWALLNFILPDIFSSHEEFESWFDFSGKCSNEEEVEEKRRAQVLAKLHAILRPFLLRRLKADVEQMLPRKKEIILYATQTEHQKNIQEHLINRTLERHLLEKSDYAYGSKGKLNNLMIQLRKNCNHPDLLESVYDGSYVYPPLEQIVEQCGKFKLLDRLLAKLFARKHKVLIFSQWTKILDIMEYYFSEKGFEVCRIDGSVKLADRRSQIKEFNDIDSNFRIFLLSTRAGGLGINLTSADTCILYDSDWNPQMDLQAMDRCHRIGQTKPVHVYRLSTAQSVEGRILKRAFSKLKLEHVVIGKGQFKQERPKAEADAMTEEELLALLRDEEDEEDKLLLTDISDEDLDRVLDRSDLVVANLSKEDESKPSVLPLKGPGWEVVIPTATGGMLSTLNS</sequence>
<dbReference type="SMART" id="SM00487">
    <property type="entry name" value="DEXDc"/>
    <property type="match status" value="1"/>
</dbReference>
<dbReference type="Pfam" id="PF00400">
    <property type="entry name" value="WD40"/>
    <property type="match status" value="2"/>
</dbReference>
<dbReference type="InterPro" id="IPR001650">
    <property type="entry name" value="Helicase_C-like"/>
</dbReference>
<dbReference type="InterPro" id="IPR022033">
    <property type="entry name" value="Rav1p_C"/>
</dbReference>
<evidence type="ECO:0008006" key="8">
    <source>
        <dbReference type="Google" id="ProtNLM"/>
    </source>
</evidence>
<evidence type="ECO:0000256" key="2">
    <source>
        <dbReference type="PROSITE-ProRule" id="PRU00221"/>
    </source>
</evidence>
<dbReference type="SMART" id="SM00490">
    <property type="entry name" value="HELICc"/>
    <property type="match status" value="1"/>
</dbReference>
<feature type="repeat" description="WD" evidence="2">
    <location>
        <begin position="2381"/>
        <end position="2422"/>
    </location>
</feature>
<dbReference type="InterPro" id="IPR000330">
    <property type="entry name" value="SNF2_N"/>
</dbReference>
<dbReference type="SMART" id="SM00320">
    <property type="entry name" value="WD40"/>
    <property type="match status" value="15"/>
</dbReference>
<dbReference type="InterPro" id="IPR049730">
    <property type="entry name" value="SNF2/RAD54-like_C"/>
</dbReference>
<dbReference type="InterPro" id="IPR001680">
    <property type="entry name" value="WD40_rpt"/>
</dbReference>
<dbReference type="InterPro" id="IPR038718">
    <property type="entry name" value="SNF2-like_sf"/>
</dbReference>
<keyword evidence="2" id="KW-0853">WD repeat</keyword>
<feature type="region of interest" description="Disordered" evidence="3">
    <location>
        <begin position="3716"/>
        <end position="3740"/>
    </location>
</feature>
<dbReference type="Pfam" id="PF12234">
    <property type="entry name" value="Rav1p_C"/>
    <property type="match status" value="2"/>
</dbReference>
<dbReference type="Pfam" id="PF00176">
    <property type="entry name" value="SNF2-rel_dom"/>
    <property type="match status" value="1"/>
</dbReference>
<dbReference type="Pfam" id="PF00271">
    <property type="entry name" value="Helicase_C"/>
    <property type="match status" value="1"/>
</dbReference>
<dbReference type="InterPro" id="IPR052208">
    <property type="entry name" value="DmX-like/RAVE_component"/>
</dbReference>
<dbReference type="PROSITE" id="PS51192">
    <property type="entry name" value="HELICASE_ATP_BIND_1"/>
    <property type="match status" value="1"/>
</dbReference>
<reference evidence="6 7" key="1">
    <citation type="journal article" date="2023" name="bioRxiv">
        <title>Genome report: Whole genome sequence and annotation of Penstemon davidsonii.</title>
        <authorList>
            <person name="Ostevik K.L."/>
            <person name="Alabady M."/>
            <person name="Zhang M."/>
            <person name="Rausher M.D."/>
        </authorList>
    </citation>
    <scope>NUCLEOTIDE SEQUENCE [LARGE SCALE GENOMIC DNA]</scope>
    <source>
        <strain evidence="6">DNT005</strain>
        <tissue evidence="6">Whole leaf</tissue>
    </source>
</reference>
<feature type="compositionally biased region" description="Basic and acidic residues" evidence="3">
    <location>
        <begin position="3925"/>
        <end position="3941"/>
    </location>
</feature>